<dbReference type="Pfam" id="PF00024">
    <property type="entry name" value="PAN_1"/>
    <property type="match status" value="1"/>
</dbReference>
<dbReference type="PANTHER" id="PTHR45713:SF6">
    <property type="entry name" value="F5_8 TYPE C DOMAIN-CONTAINING PROTEIN"/>
    <property type="match status" value="1"/>
</dbReference>
<proteinExistence type="inferred from homology"/>
<feature type="compositionally biased region" description="Polar residues" evidence="8">
    <location>
        <begin position="35"/>
        <end position="44"/>
    </location>
</feature>
<feature type="region of interest" description="Disordered" evidence="8">
    <location>
        <begin position="34"/>
        <end position="62"/>
    </location>
</feature>
<comment type="similarity">
    <text evidence="2">Belongs to the fucolectin family.</text>
</comment>
<comment type="subunit">
    <text evidence="3">Homotrimer.</text>
</comment>
<dbReference type="Pfam" id="PF22633">
    <property type="entry name" value="F5_F8_type_C_2"/>
    <property type="match status" value="1"/>
</dbReference>
<dbReference type="GeneID" id="106079211"/>
<evidence type="ECO:0000259" key="10">
    <source>
        <dbReference type="PROSITE" id="PS50948"/>
    </source>
</evidence>
<dbReference type="InterPro" id="IPR051941">
    <property type="entry name" value="BG_Antigen-Binding_Lectin"/>
</dbReference>
<keyword evidence="7" id="KW-1015">Disulfide bond</keyword>
<evidence type="ECO:0000256" key="8">
    <source>
        <dbReference type="SAM" id="MobiDB-lite"/>
    </source>
</evidence>
<evidence type="ECO:0000256" key="6">
    <source>
        <dbReference type="ARBA" id="ARBA00022837"/>
    </source>
</evidence>
<evidence type="ECO:0000256" key="1">
    <source>
        <dbReference type="ARBA" id="ARBA00002219"/>
    </source>
</evidence>
<name>A0A9W2YIT3_BIOGL</name>
<evidence type="ECO:0000256" key="4">
    <source>
        <dbReference type="ARBA" id="ARBA00022723"/>
    </source>
</evidence>
<dbReference type="Proteomes" id="UP001165740">
    <property type="component" value="Chromosome 12"/>
</dbReference>
<evidence type="ECO:0000256" key="7">
    <source>
        <dbReference type="ARBA" id="ARBA00023157"/>
    </source>
</evidence>
<feature type="domain" description="Apple" evidence="10">
    <location>
        <begin position="158"/>
        <end position="248"/>
    </location>
</feature>
<reference evidence="12" key="1">
    <citation type="submission" date="2025-08" db="UniProtKB">
        <authorList>
            <consortium name="RefSeq"/>
        </authorList>
    </citation>
    <scope>IDENTIFICATION</scope>
</reference>
<comment type="function">
    <text evidence="1">Acts as a defensive agent. Recognizes blood group fucosylated oligosaccharides including A, B, H and Lewis B-type antigens. Does not recognize Lewis A antigen and has low affinity for monovalent haptens.</text>
</comment>
<evidence type="ECO:0000313" key="12">
    <source>
        <dbReference type="RefSeq" id="XP_055862580.1"/>
    </source>
</evidence>
<dbReference type="SUPFAM" id="SSF49785">
    <property type="entry name" value="Galactose-binding domain-like"/>
    <property type="match status" value="1"/>
</dbReference>
<feature type="chain" id="PRO_5040777498" evidence="9">
    <location>
        <begin position="26"/>
        <end position="249"/>
    </location>
</feature>
<keyword evidence="6" id="KW-0106">Calcium</keyword>
<dbReference type="OrthoDB" id="6127063at2759"/>
<keyword evidence="4" id="KW-0479">Metal-binding</keyword>
<dbReference type="RefSeq" id="XP_055862580.1">
    <property type="nucleotide sequence ID" value="XM_056006605.1"/>
</dbReference>
<dbReference type="GO" id="GO:0046872">
    <property type="term" value="F:metal ion binding"/>
    <property type="evidence" value="ECO:0007669"/>
    <property type="project" value="UniProtKB-KW"/>
</dbReference>
<keyword evidence="5" id="KW-0430">Lectin</keyword>
<dbReference type="GO" id="GO:0042806">
    <property type="term" value="F:fucose binding"/>
    <property type="evidence" value="ECO:0007669"/>
    <property type="project" value="UniProtKB-ARBA"/>
</dbReference>
<dbReference type="SMART" id="SM00607">
    <property type="entry name" value="FTP"/>
    <property type="match status" value="1"/>
</dbReference>
<evidence type="ECO:0000256" key="3">
    <source>
        <dbReference type="ARBA" id="ARBA00011233"/>
    </source>
</evidence>
<protein>
    <submittedName>
        <fullName evidence="12">Uncharacterized protein LOC106079211 isoform X1</fullName>
    </submittedName>
</protein>
<accession>A0A9W2YIT3</accession>
<dbReference type="InterPro" id="IPR006585">
    <property type="entry name" value="FTP1"/>
</dbReference>
<evidence type="ECO:0000313" key="11">
    <source>
        <dbReference type="Proteomes" id="UP001165740"/>
    </source>
</evidence>
<sequence>MAGVIRRIFLTAIFFHVKYFADTAAQWNAALFKPASQSSPSNDSHLAAKFGNDGDKRDNSSRCVQTGFEEKPWWQVDLQKQFIVESIIFTASQTAFNKTINYVIEVHESPPNAAGPQAPICNTEYNVSNDLNHIKCRDPKKGRFVRFIQLTQGYLQFCELEVIVSGQTSYFKATKSLQVKAILAEVVLSRSLLHCAGQCKNHRALWLCNAFNWFTKSRGCEMLLTDPNDLNKTSHLTTADVNFYIENFG</sequence>
<evidence type="ECO:0000256" key="5">
    <source>
        <dbReference type="ARBA" id="ARBA00022734"/>
    </source>
</evidence>
<feature type="signal peptide" evidence="9">
    <location>
        <begin position="1"/>
        <end position="25"/>
    </location>
</feature>
<dbReference type="PROSITE" id="PS50948">
    <property type="entry name" value="PAN"/>
    <property type="match status" value="1"/>
</dbReference>
<dbReference type="InterPro" id="IPR003609">
    <property type="entry name" value="Pan_app"/>
</dbReference>
<dbReference type="PANTHER" id="PTHR45713">
    <property type="entry name" value="FTP DOMAIN-CONTAINING PROTEIN"/>
    <property type="match status" value="1"/>
</dbReference>
<dbReference type="OMA" id="CARYCLE"/>
<gene>
    <name evidence="12" type="primary">LOC106079211</name>
</gene>
<dbReference type="InterPro" id="IPR008979">
    <property type="entry name" value="Galactose-bd-like_sf"/>
</dbReference>
<dbReference type="GO" id="GO:0010185">
    <property type="term" value="P:regulation of cellular defense response"/>
    <property type="evidence" value="ECO:0007669"/>
    <property type="project" value="UniProtKB-ARBA"/>
</dbReference>
<keyword evidence="9" id="KW-0732">Signal</keyword>
<evidence type="ECO:0000256" key="9">
    <source>
        <dbReference type="SAM" id="SignalP"/>
    </source>
</evidence>
<keyword evidence="11" id="KW-1185">Reference proteome</keyword>
<organism evidence="11 12">
    <name type="scientific">Biomphalaria glabrata</name>
    <name type="common">Bloodfluke planorb</name>
    <name type="synonym">Freshwater snail</name>
    <dbReference type="NCBI Taxonomy" id="6526"/>
    <lineage>
        <taxon>Eukaryota</taxon>
        <taxon>Metazoa</taxon>
        <taxon>Spiralia</taxon>
        <taxon>Lophotrochozoa</taxon>
        <taxon>Mollusca</taxon>
        <taxon>Gastropoda</taxon>
        <taxon>Heterobranchia</taxon>
        <taxon>Euthyneura</taxon>
        <taxon>Panpulmonata</taxon>
        <taxon>Hygrophila</taxon>
        <taxon>Lymnaeoidea</taxon>
        <taxon>Planorbidae</taxon>
        <taxon>Biomphalaria</taxon>
    </lineage>
</organism>
<dbReference type="AlphaFoldDB" id="A0A9W2YIT3"/>
<evidence type="ECO:0000256" key="2">
    <source>
        <dbReference type="ARBA" id="ARBA00010147"/>
    </source>
</evidence>
<dbReference type="GO" id="GO:0001868">
    <property type="term" value="P:regulation of complement activation, lectin pathway"/>
    <property type="evidence" value="ECO:0007669"/>
    <property type="project" value="UniProtKB-ARBA"/>
</dbReference>
<dbReference type="Gene3D" id="2.60.120.260">
    <property type="entry name" value="Galactose-binding domain-like"/>
    <property type="match status" value="1"/>
</dbReference>